<feature type="domain" description="Cell envelope-related transcriptional attenuator" evidence="6">
    <location>
        <begin position="91"/>
        <end position="238"/>
    </location>
</feature>
<feature type="compositionally biased region" description="Polar residues" evidence="5">
    <location>
        <begin position="317"/>
        <end position="328"/>
    </location>
</feature>
<name>A0ABW2EJV5_9BACI</name>
<keyword evidence="8" id="KW-1185">Reference proteome</keyword>
<feature type="region of interest" description="Disordered" evidence="5">
    <location>
        <begin position="317"/>
        <end position="342"/>
    </location>
</feature>
<dbReference type="PANTHER" id="PTHR33392">
    <property type="entry name" value="POLYISOPRENYL-TEICHOIC ACID--PEPTIDOGLYCAN TEICHOIC ACID TRANSFERASE TAGU"/>
    <property type="match status" value="1"/>
</dbReference>
<evidence type="ECO:0000256" key="3">
    <source>
        <dbReference type="ARBA" id="ARBA00022968"/>
    </source>
</evidence>
<accession>A0ABW2EJV5</accession>
<feature type="compositionally biased region" description="Acidic residues" evidence="5">
    <location>
        <begin position="332"/>
        <end position="342"/>
    </location>
</feature>
<comment type="caution">
    <text evidence="7">The sequence shown here is derived from an EMBL/GenBank/DDBJ whole genome shotgun (WGS) entry which is preliminary data.</text>
</comment>
<keyword evidence="4" id="KW-1133">Transmembrane helix</keyword>
<sequence length="342" mass="37937">MKRKKTKIFLWVIASLILLTIGATVGYAAFLTDKARDAASDSNESLDRGDKSELREDKVTPRMDHTSVLFMGIDDSEARDSSDNGEGPSLSDALILATFNNDDQSVKLVSIPRDSYAYIPEVGYNDKITHAHSFGGTDATIETVENLLDVPVDYYVRLNFNSFVDVINSLGGVEYDVPFDLAEQNSKDQKGAIELSEGQQVVNGEEALALVRSRQYDSDLARGERQLSMIQAIIDKVASAGSITNYGSVIDSIGNNMKTNLSFSEMTSYKDYVINEEGLHFDEMQLKGEGGYIDDVWYFHIDDTSLANTKNSLRSHLNLEDTPTNNSFAGEDSQDDDEDYQY</sequence>
<evidence type="ECO:0000259" key="6">
    <source>
        <dbReference type="Pfam" id="PF03816"/>
    </source>
</evidence>
<keyword evidence="2" id="KW-0812">Transmembrane</keyword>
<evidence type="ECO:0000313" key="7">
    <source>
        <dbReference type="EMBL" id="MFC7062458.1"/>
    </source>
</evidence>
<dbReference type="EMBL" id="JBHSZV010000027">
    <property type="protein sequence ID" value="MFC7062458.1"/>
    <property type="molecule type" value="Genomic_DNA"/>
</dbReference>
<dbReference type="Proteomes" id="UP001596410">
    <property type="component" value="Unassembled WGS sequence"/>
</dbReference>
<dbReference type="InterPro" id="IPR050922">
    <property type="entry name" value="LytR/CpsA/Psr_CW_biosynth"/>
</dbReference>
<dbReference type="NCBIfam" id="TIGR00350">
    <property type="entry name" value="lytR_cpsA_psr"/>
    <property type="match status" value="1"/>
</dbReference>
<dbReference type="PANTHER" id="PTHR33392:SF3">
    <property type="entry name" value="POLYISOPRENYL-TEICHOIC ACID--PEPTIDOGLYCAN TEICHOIC ACID TRANSFERASE TAGT"/>
    <property type="match status" value="1"/>
</dbReference>
<organism evidence="7 8">
    <name type="scientific">Halobacillus seohaensis</name>
    <dbReference type="NCBI Taxonomy" id="447421"/>
    <lineage>
        <taxon>Bacteria</taxon>
        <taxon>Bacillati</taxon>
        <taxon>Bacillota</taxon>
        <taxon>Bacilli</taxon>
        <taxon>Bacillales</taxon>
        <taxon>Bacillaceae</taxon>
        <taxon>Halobacillus</taxon>
    </lineage>
</organism>
<dbReference type="Pfam" id="PF03816">
    <property type="entry name" value="LytR_cpsA_psr"/>
    <property type="match status" value="1"/>
</dbReference>
<evidence type="ECO:0000256" key="4">
    <source>
        <dbReference type="ARBA" id="ARBA00022989"/>
    </source>
</evidence>
<evidence type="ECO:0000256" key="1">
    <source>
        <dbReference type="ARBA" id="ARBA00006068"/>
    </source>
</evidence>
<evidence type="ECO:0000256" key="2">
    <source>
        <dbReference type="ARBA" id="ARBA00022692"/>
    </source>
</evidence>
<evidence type="ECO:0000313" key="8">
    <source>
        <dbReference type="Proteomes" id="UP001596410"/>
    </source>
</evidence>
<reference evidence="8" key="1">
    <citation type="journal article" date="2019" name="Int. J. Syst. Evol. Microbiol.">
        <title>The Global Catalogue of Microorganisms (GCM) 10K type strain sequencing project: providing services to taxonomists for standard genome sequencing and annotation.</title>
        <authorList>
            <consortium name="The Broad Institute Genomics Platform"/>
            <consortium name="The Broad Institute Genome Sequencing Center for Infectious Disease"/>
            <person name="Wu L."/>
            <person name="Ma J."/>
        </authorList>
    </citation>
    <scope>NUCLEOTIDE SEQUENCE [LARGE SCALE GENOMIC DNA]</scope>
    <source>
        <strain evidence="8">CGMCC 4.1621</strain>
    </source>
</reference>
<gene>
    <name evidence="7" type="ORF">ACFQIC_11380</name>
</gene>
<keyword evidence="4" id="KW-0472">Membrane</keyword>
<protein>
    <submittedName>
        <fullName evidence="7">LCP family protein</fullName>
    </submittedName>
</protein>
<comment type="similarity">
    <text evidence="1">Belongs to the LytR/CpsA/Psr (LCP) family.</text>
</comment>
<dbReference type="InterPro" id="IPR004474">
    <property type="entry name" value="LytR_CpsA_psr"/>
</dbReference>
<dbReference type="RefSeq" id="WP_204709433.1">
    <property type="nucleotide sequence ID" value="NZ_JBHSZV010000027.1"/>
</dbReference>
<dbReference type="Gene3D" id="3.40.630.190">
    <property type="entry name" value="LCP protein"/>
    <property type="match status" value="1"/>
</dbReference>
<proteinExistence type="inferred from homology"/>
<evidence type="ECO:0000256" key="5">
    <source>
        <dbReference type="SAM" id="MobiDB-lite"/>
    </source>
</evidence>
<keyword evidence="3" id="KW-0735">Signal-anchor</keyword>